<protein>
    <submittedName>
        <fullName evidence="1">Uncharacterized protein</fullName>
    </submittedName>
</protein>
<dbReference type="Proteomes" id="UP000445000">
    <property type="component" value="Unassembled WGS sequence"/>
</dbReference>
<dbReference type="EMBL" id="BLJN01000012">
    <property type="protein sequence ID" value="GFE84972.1"/>
    <property type="molecule type" value="Genomic_DNA"/>
</dbReference>
<proteinExistence type="predicted"/>
<sequence>MTEWTNRPQEERALLNPAFCATLLWHAASVRKGASRPLAFEECFLVLPLVLPAMTRDALPATTATAMLNWLENNPVEQRRLVVRSRLMVPFTRTALLFGATRGFFRVTRETLEAEEKWGGKVKGFERGSSSEVRACVQKARFVSKWFLKAGSPSTVLAILGVRP</sequence>
<comment type="caution">
    <text evidence="1">The sequence shown here is derived from an EMBL/GenBank/DDBJ whole genome shotgun (WGS) entry which is preliminary data.</text>
</comment>
<accession>A0A829YQD1</accession>
<dbReference type="InterPro" id="IPR045390">
    <property type="entry name" value="ABC-3C_MC3"/>
</dbReference>
<organism evidence="1 2">
    <name type="scientific">Steroidobacter agaridevorans</name>
    <dbReference type="NCBI Taxonomy" id="2695856"/>
    <lineage>
        <taxon>Bacteria</taxon>
        <taxon>Pseudomonadati</taxon>
        <taxon>Pseudomonadota</taxon>
        <taxon>Gammaproteobacteria</taxon>
        <taxon>Steroidobacterales</taxon>
        <taxon>Steroidobacteraceae</taxon>
        <taxon>Steroidobacter</taxon>
    </lineage>
</organism>
<dbReference type="Pfam" id="PF20131">
    <property type="entry name" value="MC3"/>
    <property type="match status" value="1"/>
</dbReference>
<evidence type="ECO:0000313" key="2">
    <source>
        <dbReference type="Proteomes" id="UP000445000"/>
    </source>
</evidence>
<reference evidence="2" key="1">
    <citation type="submission" date="2020-01" db="EMBL/GenBank/DDBJ databases">
        <title>'Steroidobacter agaridevorans' sp. nov., agar-degrading bacteria isolated from rhizosphere soils.</title>
        <authorList>
            <person name="Ikenaga M."/>
            <person name="Kataoka M."/>
            <person name="Murouchi A."/>
            <person name="Katsuragi S."/>
            <person name="Sakai M."/>
        </authorList>
    </citation>
    <scope>NUCLEOTIDE SEQUENCE [LARGE SCALE GENOMIC DNA]</scope>
    <source>
        <strain evidence="2">YU21-B</strain>
    </source>
</reference>
<name>A0A829YQD1_9GAMM</name>
<gene>
    <name evidence="1" type="ORF">GCM10011487_69720</name>
</gene>
<dbReference type="RefSeq" id="WP_161816542.1">
    <property type="nucleotide sequence ID" value="NZ_BLJN01000012.1"/>
</dbReference>
<evidence type="ECO:0000313" key="1">
    <source>
        <dbReference type="EMBL" id="GFE84972.1"/>
    </source>
</evidence>
<keyword evidence="2" id="KW-1185">Reference proteome</keyword>
<dbReference type="AlphaFoldDB" id="A0A829YQD1"/>